<dbReference type="Pfam" id="PF06719">
    <property type="entry name" value="AraC_N"/>
    <property type="match status" value="1"/>
</dbReference>
<keyword evidence="6" id="KW-1185">Reference proteome</keyword>
<dbReference type="InterPro" id="IPR018062">
    <property type="entry name" value="HTH_AraC-typ_CS"/>
</dbReference>
<keyword evidence="2" id="KW-0238">DNA-binding</keyword>
<protein>
    <recommendedName>
        <fullName evidence="4">HTH araC/xylS-type domain-containing protein</fullName>
    </recommendedName>
</protein>
<dbReference type="InterPro" id="IPR009594">
    <property type="entry name" value="Tscrpt_reg_HTH_AraC_N"/>
</dbReference>
<proteinExistence type="predicted"/>
<dbReference type="SMART" id="SM00342">
    <property type="entry name" value="HTH_ARAC"/>
    <property type="match status" value="1"/>
</dbReference>
<keyword evidence="3" id="KW-0804">Transcription</keyword>
<gene>
    <name evidence="5" type="ORF">WH50_03650</name>
</gene>
<dbReference type="Gene3D" id="1.10.10.60">
    <property type="entry name" value="Homeodomain-like"/>
    <property type="match status" value="2"/>
</dbReference>
<sequence>MHTPCAQGGLMNDDIAVRTKELAGMLTRFCPSDCLYETAIPRLNLARLSEPTEPRHGLYEPALCLIVQGAKKATLGKETYIYDPAHYLVVSVDVPVAGHVFQASPEEPYLGIRLDLDVKGLSDMMLDLNIKHDASPRNDKALNINLVTPRLLDAMIRLVSLLDSPGDISYIAPLAEREILYWLINSEQGPLIQQIANRDSRLRRISAAIQHIRERFREPFDISELLDISCMSSAAFFQHFKAVTHMTPLQYQKQLRLQEARSLMFSQDLEVSRAGYEVGYDSPSQFSREYSRMFGLSPSKDMERYRTQEEITAVAIA</sequence>
<dbReference type="PROSITE" id="PS01124">
    <property type="entry name" value="HTH_ARAC_FAMILY_2"/>
    <property type="match status" value="1"/>
</dbReference>
<dbReference type="Pfam" id="PF12833">
    <property type="entry name" value="HTH_18"/>
    <property type="match status" value="1"/>
</dbReference>
<evidence type="ECO:0000256" key="3">
    <source>
        <dbReference type="ARBA" id="ARBA00023163"/>
    </source>
</evidence>
<dbReference type="SUPFAM" id="SSF46689">
    <property type="entry name" value="Homeodomain-like"/>
    <property type="match status" value="2"/>
</dbReference>
<reference evidence="5 6" key="1">
    <citation type="submission" date="2015-03" db="EMBL/GenBank/DDBJ databases">
        <authorList>
            <person name="Krishnan R."/>
            <person name="Midha S."/>
            <person name="Patil P.B."/>
            <person name="Rameshkumar N."/>
        </authorList>
    </citation>
    <scope>NUCLEOTIDE SEQUENCE [LARGE SCALE GENOMIC DNA]</scope>
    <source>
        <strain evidence="5 6">L1E11</strain>
    </source>
</reference>
<feature type="domain" description="HTH araC/xylS-type" evidence="4">
    <location>
        <begin position="206"/>
        <end position="304"/>
    </location>
</feature>
<comment type="caution">
    <text evidence="5">The sequence shown here is derived from an EMBL/GenBank/DDBJ whole genome shotgun (WGS) entry which is preliminary data.</text>
</comment>
<organism evidence="5 6">
    <name type="scientific">Pokkaliibacter plantistimulans</name>
    <dbReference type="NCBI Taxonomy" id="1635171"/>
    <lineage>
        <taxon>Bacteria</taxon>
        <taxon>Pseudomonadati</taxon>
        <taxon>Pseudomonadota</taxon>
        <taxon>Gammaproteobacteria</taxon>
        <taxon>Oceanospirillales</taxon>
        <taxon>Balneatrichaceae</taxon>
        <taxon>Pokkaliibacter</taxon>
    </lineage>
</organism>
<evidence type="ECO:0000259" key="4">
    <source>
        <dbReference type="PROSITE" id="PS01124"/>
    </source>
</evidence>
<dbReference type="InterPro" id="IPR018060">
    <property type="entry name" value="HTH_AraC"/>
</dbReference>
<evidence type="ECO:0000313" key="5">
    <source>
        <dbReference type="EMBL" id="PXF32619.1"/>
    </source>
</evidence>
<dbReference type="PROSITE" id="PS00041">
    <property type="entry name" value="HTH_ARAC_FAMILY_1"/>
    <property type="match status" value="1"/>
</dbReference>
<dbReference type="EMBL" id="LAPT01000013">
    <property type="protein sequence ID" value="PXF32619.1"/>
    <property type="molecule type" value="Genomic_DNA"/>
</dbReference>
<evidence type="ECO:0000313" key="6">
    <source>
        <dbReference type="Proteomes" id="UP000248090"/>
    </source>
</evidence>
<evidence type="ECO:0000256" key="1">
    <source>
        <dbReference type="ARBA" id="ARBA00023015"/>
    </source>
</evidence>
<dbReference type="InterPro" id="IPR009057">
    <property type="entry name" value="Homeodomain-like_sf"/>
</dbReference>
<dbReference type="PANTHER" id="PTHR43436:SF1">
    <property type="entry name" value="TRANSCRIPTIONAL REGULATORY PROTEIN"/>
    <property type="match status" value="1"/>
</dbReference>
<dbReference type="Proteomes" id="UP000248090">
    <property type="component" value="Unassembled WGS sequence"/>
</dbReference>
<name>A0ABX5M166_9GAMM</name>
<dbReference type="PANTHER" id="PTHR43436">
    <property type="entry name" value="ARAC-FAMILY TRANSCRIPTIONAL REGULATOR"/>
    <property type="match status" value="1"/>
</dbReference>
<accession>A0ABX5M166</accession>
<evidence type="ECO:0000256" key="2">
    <source>
        <dbReference type="ARBA" id="ARBA00023125"/>
    </source>
</evidence>
<keyword evidence="1" id="KW-0805">Transcription regulation</keyword>